<feature type="region of interest" description="Disordered" evidence="3">
    <location>
        <begin position="4000"/>
        <end position="4020"/>
    </location>
</feature>
<feature type="compositionally biased region" description="Low complexity" evidence="3">
    <location>
        <begin position="1498"/>
        <end position="1509"/>
    </location>
</feature>
<accession>A0A5A8EKF2</accession>
<dbReference type="Gene3D" id="3.90.1750.10">
    <property type="entry name" value="Hect, E3 ligase catalytic domains"/>
    <property type="match status" value="1"/>
</dbReference>
<feature type="region of interest" description="Disordered" evidence="3">
    <location>
        <begin position="1548"/>
        <end position="1569"/>
    </location>
</feature>
<dbReference type="GO" id="GO:0004842">
    <property type="term" value="F:ubiquitin-protein transferase activity"/>
    <property type="evidence" value="ECO:0007669"/>
    <property type="project" value="InterPro"/>
</dbReference>
<feature type="domain" description="HECT" evidence="6">
    <location>
        <begin position="7816"/>
        <end position="7960"/>
    </location>
</feature>
<dbReference type="Gene3D" id="3.30.2410.10">
    <property type="entry name" value="Hect, E3 ligase catalytic domain"/>
    <property type="match status" value="1"/>
</dbReference>
<feature type="region of interest" description="Disordered" evidence="3">
    <location>
        <begin position="4433"/>
        <end position="4455"/>
    </location>
</feature>
<feature type="region of interest" description="Disordered" evidence="3">
    <location>
        <begin position="1136"/>
        <end position="1175"/>
    </location>
</feature>
<proteinExistence type="predicted"/>
<feature type="compositionally biased region" description="Low complexity" evidence="3">
    <location>
        <begin position="4603"/>
        <end position="4621"/>
    </location>
</feature>
<evidence type="ECO:0000256" key="2">
    <source>
        <dbReference type="PROSITE-ProRule" id="PRU00104"/>
    </source>
</evidence>
<dbReference type="PANTHER" id="PTHR24216">
    <property type="entry name" value="PAXILLIN-RELATED"/>
    <property type="match status" value="1"/>
</dbReference>
<feature type="region of interest" description="Disordered" evidence="3">
    <location>
        <begin position="4221"/>
        <end position="4252"/>
    </location>
</feature>
<evidence type="ECO:0008006" key="9">
    <source>
        <dbReference type="Google" id="ProtNLM"/>
    </source>
</evidence>
<feature type="region of interest" description="Disordered" evidence="3">
    <location>
        <begin position="498"/>
        <end position="567"/>
    </location>
</feature>
<feature type="compositionally biased region" description="Low complexity" evidence="3">
    <location>
        <begin position="2940"/>
        <end position="2955"/>
    </location>
</feature>
<feature type="region of interest" description="Disordered" evidence="3">
    <location>
        <begin position="4927"/>
        <end position="4960"/>
    </location>
</feature>
<dbReference type="PROSITE" id="PS50188">
    <property type="entry name" value="B302_SPRY"/>
    <property type="match status" value="2"/>
</dbReference>
<feature type="region of interest" description="Disordered" evidence="3">
    <location>
        <begin position="2934"/>
        <end position="3029"/>
    </location>
</feature>
<dbReference type="SUPFAM" id="SSF56204">
    <property type="entry name" value="Hect, E3 ligase catalytic domain"/>
    <property type="match status" value="1"/>
</dbReference>
<feature type="compositionally biased region" description="Low complexity" evidence="3">
    <location>
        <begin position="6156"/>
        <end position="6172"/>
    </location>
</feature>
<dbReference type="CDD" id="cd11709">
    <property type="entry name" value="SPRY"/>
    <property type="match status" value="1"/>
</dbReference>
<feature type="region of interest" description="Disordered" evidence="3">
    <location>
        <begin position="3317"/>
        <end position="3347"/>
    </location>
</feature>
<feature type="compositionally biased region" description="Low complexity" evidence="3">
    <location>
        <begin position="5793"/>
        <end position="5808"/>
    </location>
</feature>
<feature type="compositionally biased region" description="Low complexity" evidence="3">
    <location>
        <begin position="3536"/>
        <end position="3562"/>
    </location>
</feature>
<dbReference type="SMART" id="SM00449">
    <property type="entry name" value="SPRY"/>
    <property type="match status" value="3"/>
</dbReference>
<feature type="region of interest" description="Disordered" evidence="3">
    <location>
        <begin position="4281"/>
        <end position="4316"/>
    </location>
</feature>
<feature type="region of interest" description="Disordered" evidence="3">
    <location>
        <begin position="3526"/>
        <end position="3562"/>
    </location>
</feature>
<feature type="compositionally biased region" description="Low complexity" evidence="3">
    <location>
        <begin position="553"/>
        <end position="567"/>
    </location>
</feature>
<dbReference type="EMBL" id="VLTO01000008">
    <property type="protein sequence ID" value="KAA0176400.1"/>
    <property type="molecule type" value="Genomic_DNA"/>
</dbReference>
<feature type="compositionally biased region" description="Basic residues" evidence="3">
    <location>
        <begin position="4930"/>
        <end position="4941"/>
    </location>
</feature>
<dbReference type="Pfam" id="PF00622">
    <property type="entry name" value="SPRY"/>
    <property type="match status" value="3"/>
</dbReference>
<dbReference type="Gene3D" id="1.10.8.10">
    <property type="entry name" value="DNA helicase RuvA subunit, C-terminal domain"/>
    <property type="match status" value="1"/>
</dbReference>
<dbReference type="OrthoDB" id="2967263at2759"/>
<evidence type="ECO:0000259" key="4">
    <source>
        <dbReference type="PROSITE" id="PS50030"/>
    </source>
</evidence>
<feature type="compositionally biased region" description="Acidic residues" evidence="3">
    <location>
        <begin position="4886"/>
        <end position="4908"/>
    </location>
</feature>
<dbReference type="PANTHER" id="PTHR24216:SF65">
    <property type="entry name" value="PAXILLIN-LIKE PROTEIN 1"/>
    <property type="match status" value="1"/>
</dbReference>
<feature type="domain" description="B30.2/SPRY" evidence="5">
    <location>
        <begin position="599"/>
        <end position="818"/>
    </location>
</feature>
<feature type="region of interest" description="Disordered" evidence="3">
    <location>
        <begin position="7694"/>
        <end position="7728"/>
    </location>
</feature>
<feature type="region of interest" description="Disordered" evidence="3">
    <location>
        <begin position="4602"/>
        <end position="4622"/>
    </location>
</feature>
<sequence>MRPRGYLPPTRLRLARESSDTEAQDPPSTMASGAPPGASLRRAPSTAEAQADTENPGFVAASTLSLSEAVASLAESGRFSQAFPPYSVVRTALGTATSAEVPGPWQGDFARGIAGLRFIQAVTRDSKEGMTLQDLGRLFEELNSSRDAAMASPGRGGLGLALAALHAAGERPGGGSATPASAGAAAAPDGASAAAAASGAAAAADAASGSGAALPDQARLLAFEASLRALGVAGPHPSDTELSEGAAVAAVSSPAEVLARRARELLSRAASDPTSLEPLAPLLARAASVAACEALARGHRLGSLRADEDASCPLDAASAAGSLAVRRDGLFAHPALTGTAAVAAAAAGAAPAAAAGGRDDMLSVRDAVGLPRTEQALAALISRGAEEESLQLLLAGAHALLSAAEADPHRLMASKAGPKAARARAAAEDAATAAAGGPVPAGGERDPAGGWITDMAAALAAVASLQVVSPSEVADQAGQQLGTCSASSAVSTLRLAAGLPASPPPEEAASAASAPASPAAGDSSPASPLASKPTSSAPGSRSASAAETGITQTPSAGSAGGSASSPARTASAFIGARLVQLAGTMSLSQTTLRCQAGSGFGTVLVQGGTVRAPLEGTDQSLDSSPELDAAIALSHSKPIRRSRLFSTLPELPPSAQPRSAKLSAPDGLCNRWYFEATVDPQSSSRQTAVQIGWATSAIVTDINQGMGVGDDAASWSWCPCRAQLFAGSPKEAEERSHTPEADLFAPNAYGTRSLGKFTVGCVLDLERGDIRYIDSRGRDLGVAFRGVGEPGRGAGLAFFPAVSFSSGIVEFNIGADPSEPLRFLPPGCRPFAASMPWAESGCKPAPELSLLEAAARPGAWPTVADTSFAAAAPLPLPSLLGRRGAGQSQVAPMSSERAKGWHRALPVSPPCLHLTGEDRGSISMPRALFESTELHRNVVLEAMIHLIGSPSGASDPASYSSALFDAKPQGDVTSPRAASGLRELAAEPWAAVVSVGMPRLAAGAGSEAGTAEGFALIVTQRGELALVVCEARNHAGDAIPAGGAGLVAAVLTAPGAVPLGRWTTLGMSFSAGKVALLIDGEVAVSARLLAGSIICPSTLAGSDSAGSSADDSSTSSPPSNLVMRLGVGSRLCALGGCVSPPTDRPRESRDSPRGMGAFRSPRGPRGSPTAAEGAGESNFTCQFRASWASFRVWHADERGAKALAQVTCDRDPKLANSARKASKPGAESLGPKPVALLLFLDAAGNRVLDAAGRFAGIIDGSFMWGDSRPFAALRAAAQCASRQAAAAVYGSVYRQAIGAAAASRPSAEAAAVRVVAPPKWASMPCPALVAPASVAAARILLEAHSDSVSSSEAEALREQLAIASPAAQQRPCTPKGAATAMFVMLDRLASEARAADEDWRSSRRRTGGKSRRRLGAFMTHGAVAAPTQATFLQLRALAYRAASLIRAGAAGATASLELGLPAASAVVALFSVNASIAERLSRAMQDVSSAKGALSAADAASASSKTATGRMLSPGGSTHTAEEAMADSRSLARDAGMASELHDWTDTATVDGRLHSASRPPRGGASEAAASRMRRLYAAGARPTHEDWAAMVALTDALAACLDTKRAASDGDVFVPLLKGVCRGTAQLFRRHSVTMLRTPSLLRLTALRLLGLWTPPSAEARFTAEGVPLVALPASAAVREAIAVALLGSAADRLAPVQALVPSHPSPFRGTVPGTRSMSMQLRDSSPWPTRHALADLAVSASAGFAGNALSEVGPVSSSPSRRAGASGADARALMPILRGLVPAGELAMPFCSDRCSLFSKLPSEEHGSVVTMAGEEVAVAASAAGTEAGMGFHSAVSEEPLPLDRVTVLEFVVERTAPSVSPFFGISQWPIAEAAGPVRGEPKMSSLRELVCANAKGEVFAFGSLCGMLPGIEAGSVVTVVVDLRAGPAHPTGGAGDVLFSCNGSTARATGLRERMASVASNGNPFEGRFFACAGFQMRGASKGINAVSLGPATVFADPAAAAAEGAAAQSDAAATAGADDGSQAAQSLGAASAIVASLGWSLVKRLAAVELPLAGAPAPAEALASATGAAAAATSVAQPQDLRLTDHARAAALLTAAPRRWLRSSRGLPNAVPALGCEEADWPLPSQLLEDDQAAGRVRLAVVRLERDVACAKQAVAGARAGCMPPALGWAGAECDEDAAWSLDDADAGYDSDAEEERARSRRPSGGVVPGVPECWVALAPRLGDLVSSEACKKKSGAFEAVADDEPWLDSSAVRAFAAAAGQVLSGLAPCDPALYDGELSGGTPSAMSSLGDQARKWLASRRALGSASDAVSTREIASLGDLALLSQPISFADSLLRLSWPSRVSSGLNWNLWMNHGFFKCDTKEPLVDAALAASARSALAAVAKDVPAGLDGALISRVLEEESKATEAAMSASRRLNTSAASAEPVAWVELEDTRAKLAAARKAMLVEAFRCVSVVSPELAGIVPPPDTPSEADGVDAAVKDSGGAPKASVVSVPMLRFDARGLGSTNSPQMRMAMGGRQLVQASKGWGMSRASVPLRPDSGVHTWFIRVDASSSHMHVFVGVATAEHGTTKHLGADAGEGVGVLISGDVYANNGKQRSGAFEGGSHRFGPGSVLAVSFDTRNGMLYVWDPRNPSTLDSWGSCWEDFDSMREWFPAAAMNYEGDQLTFLGFGPVLPSDAFDEQSVLPTTTSPVSLAEQQATNAAWRGVECNAKALTCGEAAKGDPELAASGSAPESEGRPNAKAALAKLDALLAQHNLVSPGEKPELPKPPGLPQSPRPFCESTVAALECSLAWVSSIATALAEGGGDASSALRARPGVAEALLSIFSAPVAAALLAIGEGATRLDDSAGPLLRRAIAACAGALPPLTAARRAAALVDSGTAFSGRRSDAQRGPAFGVACPTDLLHLAEATLARLAGRLSLAMARVRPAERKRASASPRSPAAASLAQEASESKQDMAAQPEAESKDDGATPGDVAATPIADSAEAAKAARQTTVFGDSDASDRSKRRADQWASSGLMQGGLRPDTPCLSDAEQERAAFLSSLVACKGDGGALAEWLSDVVHHNSARALSKAGKQVRRGARALVAASLYHLGLVPLAMRAGRAAAAGKATTATKACPALAHVWQSTYVDTIVWAAETPERDAEAGLVGARLRKRASLLTDSLWPAWGAGEADPAARAAAAAAAESRLDAVSAQAMEASGMPIWSADGWAAARAAGPGAGDAKGDAMGLGEPHWESTCRAVFAFAVGTVDQDGLVVRLAERRRCAIVRGEGLAAAARLLRRGVLPSLADEPSAFGRSRTLAVRASLVSALPAMLGAPEPKTSGPKGGRDPATEDSLGDGAEPWGTAEAARGQRVSRLGLDHVEGCGSDAEAVVVSGRCALLSAVCAELAVAASDVEEATAQAAEAAASCATPSAVLGVDGLSPDAATIGDAPEFGLDTAASSLSQPAVPATASLGLAAMALRCIARPLHRTEHACLDHGQVCSSIGRLMAAAAAATRLSEAAAADLRSRLGRMLDSCERAGLASTSSGAKKPSGPSTGAGGSPAAAEGASMSGSDSGSDDAGAKVKAALLEHQTLETQALIFHVADLMLCAKEASAVQLAAMKTLALVSTEVAASPTRAVEASLAAVEATAEEWRMFRNSGAPLLSLALPSRRCPVVGEALLATRASDPPPAAAAALGASGSASAALVSGPGLTASRSSAKADSASLPLGWIGADQVAEAGARAEAPFLDATVISQSTKLLVVLSGSSACLRLLSRPEWVRPILTLFAVGPASVQRRAGRLLRAILPAVAPDGSDALDVGGLLRKGQSGSPAPIVDLLLDMAAAAATPGAGRVLLTGPVAASMAAPERRAQTLSECLATLRVLVDTPSWRSVVVERLSAAMDVQVVGTADRDPVAEVALAAMAAPDGAVAEDLRQLSADFFGSAEFAASVAQSGLASRALALAALGVAGGLAEELRPGGPCLVSAEGMRVASPANAKDAKSQLSYFSLRGREPERLFDGRAGRDGGRSKPDTGHASAAKGWVVELPLTSSGDSSQAVAVVAVEPAHDDASSGSEGGPAERTLLVVPVALVTPLPLVPPSVATLPASLAATVMQSAVLAASQEPGDMARAGLDDAVSAAEALVAAGTHSAHATEKAAATAAAKQACWDPALCAGGSLTAAGAALVSESDDCRGALAPVLQQGSESAWELVVTMNDQEPSRGIAAVVGIFDCLSGGGSAPRMPSLSSNPPQWSLSSAEGATSRPSAASGRSLAFGPGDALRLVYDAKDGSVRAWVWRKSGARQRASDGSGSRPVPVPSRRSKRSAGPSASPLHIPVDPTAEEFAAEPWCGDAGSTLFTGVGGPGLRFGAALSGGSGTLRVKRLRRIDRQGLEEALAAADPASSTQSKPATAKEARELRAKERAARRAKALCQIQAHRSEWTAQVAASAELAARPRPDASADTTAAEEVPTSGAEAEAQAASLAALLSLAAQGGKLDRAIDAMLSAAALRALSRILLVPAAAARFLANGGAAGGGSDAEAAVDARCALLRRAMRMSPSSRGLADATNLELRMAAEAAVSDAALSATSLTAYTRVLAGGLPRAPPGEALAEDEVEALARGEAGDAAGASDAAGAVAGSAESPARRWDEAALLPWRSATAAPASTATAAAAAATARSSSATMAAAVDALFAPESAAGAAGFPLGNMAPPSAASPYSAEVPVPATRSPPSAAVSLHAALGMPSSEQPPAPPGPGRGGMPGMPGMEEAIANFVAMGIDEDRARVALRHAPNPTVEAAMEWLFAHEAEIDNILEAEAAMPDPPAQPPAAANLFGDAAAMAESAAATEQALLQQLQAAAQSAPHAMSGAQPGRIADLLASGADMSAVMAAVVDAAATESDADGAGERSESESEQSEDEMADDLEVEEEDEDEGGGGGSSALDAAARYFADDRPCSGRRRQRARRSRNKDFDWEAGGAGAGDAAATPEELARASLAARKRCLGGAVSEAGLRQTLSKRAAAAGPGDVLDGLRTTAAEAASVYARRCFLLLLLQWRAAAPRGRNARPPSLSVASLIGPSFELAGEDAAVVRASLGSLPSARALLLAHGSGVLPAASPPLNLAASSASFIAASAAVPSAAGSLVSAAARSQSGPGGSRQAATARVDAGLFASEPLAPALFEDDARRGMAAMAKVPELTAAEALAILFRLELTRGAVLDWGMDVALQATGAAAASSRRNGSISFRSAGGSSSTSLAAVGLGLVPSSSGDGPASSTGLGGAEGFFGADAPSSSEALSASLAMAAPALFRLPSSGPGGAASSGPVSGLAASGAGSLPGKPAGALAAALASMDPPSLSAALRPQLADALEAAEGSDDLAEVLADMVGDQLSQAALRRHREAKWSASASLSLADTAVARSPALGFVRWLTLLLLDAASIRPAASSSSSSSSRHAGQAKVALRDAERSEATASELFRAWSSGLRSASVALKEQAMQQLGEIIERIRLLSLSCPELRPDWAVLLSLVPAARIEALAARRLDSEMEDWPRTSRYLQSLVEFASVLRFVRDQVEEARPAARALAAGSAAADAAAAAATPGTSAGSAAAAAAAAGAAAPCEVLPSADCAPQPRPFLRLRGGHSRLALDGSSLGNRTRRQWTLELWVRRQGVPGELCAEQSAASGGDASVPLAASAAAQADSGAAEADQRGARRSLLIECPASPPDPFPTLALDSTGRSRRRGGGGWGEGGEGGGGGGKAPMGRRGRPDDDSEDIAETAIDFDDASMASLLKAAEGKAAEDGSGSIATATRSFRLSASSSRRRAVKHKAEGEAASGEGTGASAGAADSEPRGGPRSLACAMPDHGACQVLLECGDDAPSRFARAMGIVGPSGQGVAFEYEAPPGVWVHLALICSEDGRVRLLVNGQSAGAPIQCPGGEMYPPVHSLGARRDAAEADILEARLWRTCRSRAEVVRDLRSPLAISRPSSLLWGLWLMREGRGSYVEDVTGQHDRCYGDNVAWDVEACPPLPLPADELLREVAAQAEAAHAAGDEVKAAAAAAQASLQGEARSGLVSALGQAPGASWRGHAGVLTREAVSGLNAKWGEEQRLATHLAFEPAGAGSAWREAAVDFAAAKAVRAALEAGSDVEPWALARVDPAMRADFARSGRALPGAPTPEADSKDAAGEHAERESKTSFPADLASSAPAPAMPAPKSAWVAGELELPECLVRCRVVGTLTFAKPPAPKGAQGDPWAAQDGDAVAAMAVRACEGDATGTALNGKLELIVAELLEGDPEAHPYLLGTSFSATVRGEVVKGQWSALVRCAPTLPPQPGAMRFWPRATDGVLSPASGVVTRGSGPSGWRTVVASWVPPELHLEGDEAADRASAALVDAISTGDMAAAEAASVAAADAAVRCIAEDPAILAPATAESRSASALAAAAAAAAAARRATAESLGGHMSDGSGDGSRDGSGSGFDDGSGDSDGELQAALSHPAVMELAHMSQSAGADALRRRRGVMMFQMRVVASDGRVCVGIAAKDAPLDVMPGTSAKSIAFLASGEFVQGGKSQRLAPEAFSSKDVVGLLLDFESDPDGRVSLFRNGREVASAPRSFRHYFGDADVVPVVGLKGEGSGVRCIGLRQGGIRITFAQGRADRQASLAARFVDGIPHGMGRLQLASAATPPVATAFATMLRDGDSPAPAAAEAPAASTAAGSGAVASAAAGSGAPSAAPTDSATAADAPGVPKDVSALVGLWVRGQRCGVFLEERTGGPSTYALYRGRVRVRDATEAEFERAKEVFRRSEAARVARLKELAQEAAMDLLSSGAELTRMASDGVEPQRALAVGDVVCVKPDVSPSSGWGQATAASVGVITAADGDRCTVDFPEHPHWNGRLSEMELASAGGGGSGAVEEPSSAQAAVASLVRLPSSPDAQRSRERRFTVTGSISVDRSQLFTLMPSLCSSGLKPDAKLTEVSASRGDAAIVLGSRGFTRGVHYWEVHLDERHENLVFEGHNPMVYVGVAERWGRLSGGSWRDYGLVNYMAVNSTSESERLYGEHFLPTDRIGVLLDMDRGVISFMRDSRPFGEYKFQDWGPAFTKVRSGANGGPSSRVLFPCIGMRSGCQPVRIDRHKWVSLSGAPPRANLSAILEAATLMQRWDRPAGQTVHLPPAVEAEAHARFVAMEARPNVVVARARGGIRIPFDRSTAVCTAVLQQQGSGLAGTLRGGDRIKFWGKETEIMGAYRGRLWYRVDGEDAWYFQGTEFDEQMSENPSHNCPLPRSPAVQAEEDAELKAAGSSGSEPVPRATFHEWISDPFWALGADEALVRLVNMQCDQQGVDPPNLTLGLCPATQRAALGCPEAFTQESFLRQLRARFAVLLCLNWRLEPLLPLVDLTLRRRSGVLATADPTRLTFPSALGRRVAMLRGLCFNRAKKALLASVLQVTAKHTDLGGDNFAKPSDVPEISLDRLGAEPSNLRAIQSLKRRQARSVMGQLRNATSGWGDAAFRRDFAWRDDQGQQRNFFVTMKGERANDNGGPYRAIIEAGAASEPAGPLELFVPCPNAQEPETGGGNQEVFVLNPTPSARPRVVPLSMAKPPASDQAEQPTAAGASAAGAAAASDAAGEGASQDRASIDPQLLRDIDSPPDPAETDPVAALRLDEFRLAGTLAASAVRHDILLPMDLPPSLWRALSGEPVTASDLFAVDRKLANAVREVMGLLPAGVTSADVKARLARRAAAGGGAPASAVPAASAAPGAEAADKGEGEESEGDAAGSAAANVSPIGAVLPDEDIVELASSAGAADAAVARALDSLRSAAEFTVSTVLRRNPEAPRGALRRAAAAVTFANRSAFVAMALDAAARAGSQQLRAWANGVAGVLPSELFPLFTRDELQQLFCGSRDVDVALLRRVAEFPSGLTHDDNEVRWLFEVLEEADQETRRQFVSFVAARNRMPQSADGFTQSFKINRRSVGDGESADKMLPSAATCFFELKLPPYSTKEALRERLLEALAYGFEMDDN</sequence>
<reference evidence="7 8" key="1">
    <citation type="submission" date="2019-07" db="EMBL/GenBank/DDBJ databases">
        <title>Genomes of Cafeteria roenbergensis.</title>
        <authorList>
            <person name="Fischer M.G."/>
            <person name="Hackl T."/>
            <person name="Roman M."/>
        </authorList>
    </citation>
    <scope>NUCLEOTIDE SEQUENCE [LARGE SCALE GENOMIC DNA]</scope>
    <source>
        <strain evidence="7 8">E4-10P</strain>
    </source>
</reference>
<feature type="region of interest" description="Disordered" evidence="3">
    <location>
        <begin position="1498"/>
        <end position="1528"/>
    </location>
</feature>
<feature type="compositionally biased region" description="Low complexity" evidence="3">
    <location>
        <begin position="7561"/>
        <end position="7580"/>
    </location>
</feature>
<feature type="region of interest" description="Disordered" evidence="3">
    <location>
        <begin position="5410"/>
        <end position="5431"/>
    </location>
</feature>
<keyword evidence="1 2" id="KW-0833">Ubl conjugation pathway</keyword>
<dbReference type="InterPro" id="IPR043136">
    <property type="entry name" value="B30.2/SPRY_sf"/>
</dbReference>
<dbReference type="InterPro" id="IPR013320">
    <property type="entry name" value="ConA-like_dom_sf"/>
</dbReference>
<feature type="region of interest" description="Disordered" evidence="3">
    <location>
        <begin position="6413"/>
        <end position="6445"/>
    </location>
</feature>
<feature type="compositionally biased region" description="Gly residues" evidence="3">
    <location>
        <begin position="6422"/>
        <end position="6436"/>
    </location>
</feature>
<organism evidence="7 8">
    <name type="scientific">Cafeteria roenbergensis</name>
    <name type="common">Marine flagellate</name>
    <dbReference type="NCBI Taxonomy" id="33653"/>
    <lineage>
        <taxon>Eukaryota</taxon>
        <taxon>Sar</taxon>
        <taxon>Stramenopiles</taxon>
        <taxon>Bigyra</taxon>
        <taxon>Opalozoa</taxon>
        <taxon>Bicosoecida</taxon>
        <taxon>Cafeteriaceae</taxon>
        <taxon>Cafeteria</taxon>
    </lineage>
</organism>
<dbReference type="Gene3D" id="2.60.120.920">
    <property type="match status" value="4"/>
</dbReference>
<feature type="compositionally biased region" description="Basic and acidic residues" evidence="3">
    <location>
        <begin position="4000"/>
        <end position="4016"/>
    </location>
</feature>
<feature type="region of interest" description="Disordered" evidence="3">
    <location>
        <begin position="7541"/>
        <end position="7584"/>
    </location>
</feature>
<feature type="region of interest" description="Disordered" evidence="3">
    <location>
        <begin position="6128"/>
        <end position="6172"/>
    </location>
</feature>
<feature type="region of interest" description="Disordered" evidence="3">
    <location>
        <begin position="2191"/>
        <end position="2210"/>
    </location>
</feature>
<feature type="domain" description="UBA" evidence="4">
    <location>
        <begin position="4740"/>
        <end position="4781"/>
    </location>
</feature>
<dbReference type="InterPro" id="IPR001870">
    <property type="entry name" value="B30.2/SPRY"/>
</dbReference>
<feature type="region of interest" description="Disordered" evidence="3">
    <location>
        <begin position="4377"/>
        <end position="4396"/>
    </location>
</feature>
<feature type="region of interest" description="Disordered" evidence="3">
    <location>
        <begin position="5680"/>
        <end position="5733"/>
    </location>
</feature>
<dbReference type="InterPro" id="IPR009060">
    <property type="entry name" value="UBA-like_sf"/>
</dbReference>
<feature type="compositionally biased region" description="Low complexity" evidence="3">
    <location>
        <begin position="7696"/>
        <end position="7710"/>
    </location>
</feature>
<dbReference type="SUPFAM" id="SSF49899">
    <property type="entry name" value="Concanavalin A-like lectins/glucanases"/>
    <property type="match status" value="3"/>
</dbReference>
<name>A0A5A8EKF2_CAFRO</name>
<comment type="caution">
    <text evidence="7">The sequence shown here is derived from an EMBL/GenBank/DDBJ whole genome shotgun (WGS) entry which is preliminary data.</text>
</comment>
<feature type="compositionally biased region" description="Basic and acidic residues" evidence="3">
    <location>
        <begin position="6139"/>
        <end position="6154"/>
    </location>
</feature>
<dbReference type="PROSITE" id="PS50030">
    <property type="entry name" value="UBA"/>
    <property type="match status" value="1"/>
</dbReference>
<feature type="region of interest" description="Disordered" evidence="3">
    <location>
        <begin position="4872"/>
        <end position="4915"/>
    </location>
</feature>
<feature type="compositionally biased region" description="Low complexity" evidence="3">
    <location>
        <begin position="1100"/>
        <end position="1119"/>
    </location>
</feature>
<dbReference type="InterPro" id="IPR015940">
    <property type="entry name" value="UBA"/>
</dbReference>
<dbReference type="Pfam" id="PF00632">
    <property type="entry name" value="HECT"/>
    <property type="match status" value="1"/>
</dbReference>
<feature type="compositionally biased region" description="Gly residues" evidence="3">
    <location>
        <begin position="5705"/>
        <end position="5721"/>
    </location>
</feature>
<feature type="compositionally biased region" description="Basic and acidic residues" evidence="3">
    <location>
        <begin position="3006"/>
        <end position="3015"/>
    </location>
</feature>
<feature type="compositionally biased region" description="Low complexity" evidence="3">
    <location>
        <begin position="423"/>
        <end position="442"/>
    </location>
</feature>
<evidence type="ECO:0000259" key="6">
    <source>
        <dbReference type="PROSITE" id="PS50237"/>
    </source>
</evidence>
<feature type="domain" description="B30.2/SPRY" evidence="5">
    <location>
        <begin position="6877"/>
        <end position="7089"/>
    </location>
</feature>
<protein>
    <recommendedName>
        <fullName evidence="9">B30.2/SPRY domain-containing protein</fullName>
    </recommendedName>
</protein>
<feature type="compositionally biased region" description="Polar residues" evidence="3">
    <location>
        <begin position="4226"/>
        <end position="4247"/>
    </location>
</feature>
<feature type="region of interest" description="Disordered" evidence="3">
    <location>
        <begin position="1100"/>
        <end position="1120"/>
    </location>
</feature>
<feature type="region of interest" description="Disordered" evidence="3">
    <location>
        <begin position="4718"/>
        <end position="4741"/>
    </location>
</feature>
<dbReference type="Pfam" id="PF22562">
    <property type="entry name" value="UBA_7"/>
    <property type="match status" value="1"/>
</dbReference>
<evidence type="ECO:0000256" key="1">
    <source>
        <dbReference type="ARBA" id="ARBA00022786"/>
    </source>
</evidence>
<feature type="region of interest" description="Disordered" evidence="3">
    <location>
        <begin position="5778"/>
        <end position="5818"/>
    </location>
</feature>
<dbReference type="PROSITE" id="PS50237">
    <property type="entry name" value="HECT"/>
    <property type="match status" value="1"/>
</dbReference>
<dbReference type="InterPro" id="IPR000569">
    <property type="entry name" value="HECT_dom"/>
</dbReference>
<feature type="region of interest" description="Disordered" evidence="3">
    <location>
        <begin position="6677"/>
        <end position="6697"/>
    </location>
</feature>
<feature type="region of interest" description="Disordered" evidence="3">
    <location>
        <begin position="1"/>
        <end position="54"/>
    </location>
</feature>
<dbReference type="Proteomes" id="UP000322899">
    <property type="component" value="Unassembled WGS sequence"/>
</dbReference>
<feature type="active site" description="Glycyl thioester intermediate" evidence="2">
    <location>
        <position position="7937"/>
    </location>
</feature>
<feature type="compositionally biased region" description="Basic and acidic residues" evidence="3">
    <location>
        <begin position="1143"/>
        <end position="1152"/>
    </location>
</feature>
<feature type="region of interest" description="Disordered" evidence="3">
    <location>
        <begin position="423"/>
        <end position="448"/>
    </location>
</feature>
<evidence type="ECO:0000256" key="3">
    <source>
        <dbReference type="SAM" id="MobiDB-lite"/>
    </source>
</evidence>
<dbReference type="SUPFAM" id="SSF46934">
    <property type="entry name" value="UBA-like"/>
    <property type="match status" value="1"/>
</dbReference>
<feature type="compositionally biased region" description="Low complexity" evidence="3">
    <location>
        <begin position="507"/>
        <end position="546"/>
    </location>
</feature>
<evidence type="ECO:0000259" key="5">
    <source>
        <dbReference type="PROSITE" id="PS50188"/>
    </source>
</evidence>
<dbReference type="InterPro" id="IPR003877">
    <property type="entry name" value="SPRY_dom"/>
</dbReference>
<evidence type="ECO:0000313" key="8">
    <source>
        <dbReference type="Proteomes" id="UP000322899"/>
    </source>
</evidence>
<gene>
    <name evidence="7" type="ORF">FNF27_02096</name>
</gene>
<dbReference type="SMART" id="SM00119">
    <property type="entry name" value="HECTc"/>
    <property type="match status" value="1"/>
</dbReference>
<dbReference type="InterPro" id="IPR035983">
    <property type="entry name" value="Hect_E3_ubiquitin_ligase"/>
</dbReference>
<evidence type="ECO:0000313" key="7">
    <source>
        <dbReference type="EMBL" id="KAA0176400.1"/>
    </source>
</evidence>